<dbReference type="AlphaFoldDB" id="A0A8E1C1R2"/>
<gene>
    <name evidence="2" type="ORF">AL00_15990</name>
</gene>
<feature type="compositionally biased region" description="Basic and acidic residues" evidence="1">
    <location>
        <begin position="78"/>
        <end position="89"/>
    </location>
</feature>
<comment type="caution">
    <text evidence="2">The sequence shown here is derived from an EMBL/GenBank/DDBJ whole genome shotgun (WGS) entry which is preliminary data.</text>
</comment>
<dbReference type="Proteomes" id="UP000028135">
    <property type="component" value="Unassembled WGS sequence"/>
</dbReference>
<protein>
    <submittedName>
        <fullName evidence="2">Uncharacterized protein</fullName>
    </submittedName>
</protein>
<accession>A0A8E1C1R2</accession>
<sequence>MGRAENIQLNVRSAFARDRVHALTKLTGMTASEVIEDALRGYVPPGIPANTGKLVRRGALLVRPSSGKPVSLETANEALDRSREHDIDD</sequence>
<evidence type="ECO:0000313" key="3">
    <source>
        <dbReference type="Proteomes" id="UP000028135"/>
    </source>
</evidence>
<dbReference type="EMBL" id="JANF02000073">
    <property type="protein sequence ID" value="KER35465.1"/>
    <property type="molecule type" value="Genomic_DNA"/>
</dbReference>
<feature type="region of interest" description="Disordered" evidence="1">
    <location>
        <begin position="65"/>
        <end position="89"/>
    </location>
</feature>
<proteinExistence type="predicted"/>
<reference evidence="2 3" key="1">
    <citation type="submission" date="2014-05" db="EMBL/GenBank/DDBJ databases">
        <title>Genome Announcement of Sphingobium lucknowense F2.</title>
        <authorList>
            <person name="Lal R."/>
            <person name="Negi V."/>
            <person name="Lata P."/>
            <person name="Sangwan N."/>
            <person name="Gupta S.K."/>
            <person name="Rao D.L.N."/>
            <person name="Das S."/>
        </authorList>
    </citation>
    <scope>NUCLEOTIDE SEQUENCE [LARGE SCALE GENOMIC DNA]</scope>
    <source>
        <strain evidence="2 3">F2</strain>
    </source>
</reference>
<evidence type="ECO:0000256" key="1">
    <source>
        <dbReference type="SAM" id="MobiDB-lite"/>
    </source>
</evidence>
<evidence type="ECO:0000313" key="2">
    <source>
        <dbReference type="EMBL" id="KER35465.1"/>
    </source>
</evidence>
<name>A0A8E1C1R2_9SPHN</name>
<organism evidence="2 3">
    <name type="scientific">Sphingobium indicum F2</name>
    <dbReference type="NCBI Taxonomy" id="1450518"/>
    <lineage>
        <taxon>Bacteria</taxon>
        <taxon>Pseudomonadati</taxon>
        <taxon>Pseudomonadota</taxon>
        <taxon>Alphaproteobacteria</taxon>
        <taxon>Sphingomonadales</taxon>
        <taxon>Sphingomonadaceae</taxon>
        <taxon>Sphingobium</taxon>
    </lineage>
</organism>
<dbReference type="RefSeq" id="WP_020819317.1">
    <property type="nucleotide sequence ID" value="NZ_JANF02000073.1"/>
</dbReference>